<dbReference type="GO" id="GO:0019005">
    <property type="term" value="C:SCF ubiquitin ligase complex"/>
    <property type="evidence" value="ECO:0007669"/>
    <property type="project" value="TreeGrafter"/>
</dbReference>
<dbReference type="InterPro" id="IPR057207">
    <property type="entry name" value="FBXL15_LRR"/>
</dbReference>
<dbReference type="GO" id="GO:0031146">
    <property type="term" value="P:SCF-dependent proteasomal ubiquitin-dependent protein catabolic process"/>
    <property type="evidence" value="ECO:0007669"/>
    <property type="project" value="TreeGrafter"/>
</dbReference>
<gene>
    <name evidence="2" type="ORF">QYF61_009492</name>
</gene>
<feature type="domain" description="F-box/LRR-repeat protein 15-like leucin rich repeat" evidence="1">
    <location>
        <begin position="108"/>
        <end position="221"/>
    </location>
</feature>
<protein>
    <recommendedName>
        <fullName evidence="1">F-box/LRR-repeat protein 15-like leucin rich repeat domain-containing protein</fullName>
    </recommendedName>
</protein>
<dbReference type="SMART" id="SM00367">
    <property type="entry name" value="LRR_CC"/>
    <property type="match status" value="5"/>
</dbReference>
<dbReference type="Proteomes" id="UP001333110">
    <property type="component" value="Unassembled WGS sequence"/>
</dbReference>
<dbReference type="EMBL" id="JAUNZN010000001">
    <property type="protein sequence ID" value="KAK4830289.1"/>
    <property type="molecule type" value="Genomic_DNA"/>
</dbReference>
<sequence length="522" mass="57633">MEQGTSLAHVQPGVHHDPQVLFCQTAFQLVCPQHVLVPGVVPSQVQDFALALVELHGAPASPFLQPVKVPLDGRTALWYISHYSQFGVICKLAEGALYLIVQIINEDVNDESMRLISEGCRALLYLNLLYTDITNGTLRLLSSFPNLQYLSLAHCRKFTDKGLLYLGSGRGCHKLIYLDLSGCIQISVDGFRNIANGCSGIQDLLLNKMPTLTDRCIQALVKKCQQIMSVVFLDSPHLSDTTFKALAECKLVKVSIEGNNQITDLSFKLISKCCPYIRHIHMADCQKITDAGLKMISPLKHILVLNEADCISWRRERKYNEGFVGQDKDRERSLTNYRRRLLTLFPCSMGDSHGRQSSMNFSNVSPSHGLQFFTNCSSVGPFHRVQSFRNRLLQRGSLTGSQVLPANLLQRGLLSPWVHRSSPEPAPAWASHGVTASFGHPPAPAWGPPWAAVDICSTMDLPGLQWISTPPLTSMGCSGYLLHHGPPQAAVDICSTINLPGLQWISAPPWTSTGCSGYLLHR</sequence>
<keyword evidence="3" id="KW-1185">Reference proteome</keyword>
<dbReference type="SUPFAM" id="SSF52047">
    <property type="entry name" value="RNI-like"/>
    <property type="match status" value="1"/>
</dbReference>
<dbReference type="InterPro" id="IPR001611">
    <property type="entry name" value="Leu-rich_rpt"/>
</dbReference>
<proteinExistence type="predicted"/>
<dbReference type="Pfam" id="PF13516">
    <property type="entry name" value="LRR_6"/>
    <property type="match status" value="1"/>
</dbReference>
<dbReference type="InterPro" id="IPR032675">
    <property type="entry name" value="LRR_dom_sf"/>
</dbReference>
<dbReference type="Pfam" id="PF25372">
    <property type="entry name" value="DUF7885"/>
    <property type="match status" value="1"/>
</dbReference>
<dbReference type="Gene3D" id="3.80.10.10">
    <property type="entry name" value="Ribonuclease Inhibitor"/>
    <property type="match status" value="2"/>
</dbReference>
<evidence type="ECO:0000259" key="1">
    <source>
        <dbReference type="Pfam" id="PF25372"/>
    </source>
</evidence>
<accession>A0AAN7NTN8</accession>
<evidence type="ECO:0000313" key="3">
    <source>
        <dbReference type="Proteomes" id="UP001333110"/>
    </source>
</evidence>
<organism evidence="2 3">
    <name type="scientific">Mycteria americana</name>
    <name type="common">Wood stork</name>
    <dbReference type="NCBI Taxonomy" id="33587"/>
    <lineage>
        <taxon>Eukaryota</taxon>
        <taxon>Metazoa</taxon>
        <taxon>Chordata</taxon>
        <taxon>Craniata</taxon>
        <taxon>Vertebrata</taxon>
        <taxon>Euteleostomi</taxon>
        <taxon>Archelosauria</taxon>
        <taxon>Archosauria</taxon>
        <taxon>Dinosauria</taxon>
        <taxon>Saurischia</taxon>
        <taxon>Theropoda</taxon>
        <taxon>Coelurosauria</taxon>
        <taxon>Aves</taxon>
        <taxon>Neognathae</taxon>
        <taxon>Neoaves</taxon>
        <taxon>Aequornithes</taxon>
        <taxon>Ciconiiformes</taxon>
        <taxon>Ciconiidae</taxon>
        <taxon>Mycteria</taxon>
    </lineage>
</organism>
<dbReference type="PANTHER" id="PTHR13318">
    <property type="entry name" value="PARTNER OF PAIRED, ISOFORM B-RELATED"/>
    <property type="match status" value="1"/>
</dbReference>
<name>A0AAN7NTN8_MYCAM</name>
<dbReference type="AlphaFoldDB" id="A0AAN7NTN8"/>
<dbReference type="InterPro" id="IPR006553">
    <property type="entry name" value="Leu-rich_rpt_Cys-con_subtyp"/>
</dbReference>
<reference evidence="2 3" key="1">
    <citation type="journal article" date="2023" name="J. Hered.">
        <title>Chromosome-level genome of the wood stork (Mycteria americana) provides insight into avian chromosome evolution.</title>
        <authorList>
            <person name="Flamio R. Jr."/>
            <person name="Ramstad K.M."/>
        </authorList>
    </citation>
    <scope>NUCLEOTIDE SEQUENCE [LARGE SCALE GENOMIC DNA]</scope>
    <source>
        <strain evidence="2">JAX WOST 10</strain>
    </source>
</reference>
<comment type="caution">
    <text evidence="2">The sequence shown here is derived from an EMBL/GenBank/DDBJ whole genome shotgun (WGS) entry which is preliminary data.</text>
</comment>
<evidence type="ECO:0000313" key="2">
    <source>
        <dbReference type="EMBL" id="KAK4830289.1"/>
    </source>
</evidence>